<feature type="domain" description="HTH tetR-type" evidence="6">
    <location>
        <begin position="26"/>
        <end position="86"/>
    </location>
</feature>
<dbReference type="InterPro" id="IPR050109">
    <property type="entry name" value="HTH-type_TetR-like_transc_reg"/>
</dbReference>
<feature type="DNA-binding region" description="H-T-H motif" evidence="4">
    <location>
        <begin position="49"/>
        <end position="68"/>
    </location>
</feature>
<evidence type="ECO:0000256" key="3">
    <source>
        <dbReference type="ARBA" id="ARBA00023163"/>
    </source>
</evidence>
<dbReference type="InterPro" id="IPR041478">
    <property type="entry name" value="TetR_C_27"/>
</dbReference>
<reference evidence="7 8" key="1">
    <citation type="submission" date="2020-06" db="EMBL/GenBank/DDBJ databases">
        <title>Genome sequence of Rhizobium sp strain ADMK78.</title>
        <authorList>
            <person name="Rahi P."/>
        </authorList>
    </citation>
    <scope>NUCLEOTIDE SEQUENCE [LARGE SCALE GENOMIC DNA]</scope>
    <source>
        <strain evidence="7 8">ADMK78</strain>
    </source>
</reference>
<dbReference type="Pfam" id="PF17935">
    <property type="entry name" value="TetR_C_27"/>
    <property type="match status" value="1"/>
</dbReference>
<dbReference type="PRINTS" id="PR00455">
    <property type="entry name" value="HTHTETR"/>
</dbReference>
<dbReference type="InterPro" id="IPR009057">
    <property type="entry name" value="Homeodomain-like_sf"/>
</dbReference>
<dbReference type="Proteomes" id="UP000308530">
    <property type="component" value="Chromosome"/>
</dbReference>
<dbReference type="SUPFAM" id="SSF46689">
    <property type="entry name" value="Homeodomain-like"/>
    <property type="match status" value="1"/>
</dbReference>
<evidence type="ECO:0000259" key="6">
    <source>
        <dbReference type="PROSITE" id="PS50977"/>
    </source>
</evidence>
<evidence type="ECO:0000313" key="8">
    <source>
        <dbReference type="Proteomes" id="UP000308530"/>
    </source>
</evidence>
<protein>
    <submittedName>
        <fullName evidence="7">TetR/AcrR family transcriptional regulator</fullName>
    </submittedName>
</protein>
<feature type="region of interest" description="Disordered" evidence="5">
    <location>
        <begin position="1"/>
        <end position="26"/>
    </location>
</feature>
<sequence>MQTAKGAKTSEKNLPLIRRRPRRTAEETREEILNTAEALFRINGYVNTSIADIATKLGMSPANVFKHFRSKTTLIDAIGARTIKRLMAEASSLDKSIAAPDRLRNMVLQLKDCHIRQLSEHPFIFEVILVTIRDELECSALYNSMMVNIIKDIIEAGIAEGFYRTQDARKAAQTAYLALTSVMHPVMIVSEDADILATHCHDLVDFINDALR</sequence>
<gene>
    <name evidence="7" type="ORF">FE840_000740</name>
</gene>
<name>A0ABX6QSF6_9HYPH</name>
<accession>A0ABX6QSF6</accession>
<keyword evidence="1" id="KW-0805">Transcription regulation</keyword>
<dbReference type="PROSITE" id="PS50977">
    <property type="entry name" value="HTH_TETR_2"/>
    <property type="match status" value="1"/>
</dbReference>
<keyword evidence="2 4" id="KW-0238">DNA-binding</keyword>
<dbReference type="PANTHER" id="PTHR30055">
    <property type="entry name" value="HTH-TYPE TRANSCRIPTIONAL REGULATOR RUTR"/>
    <property type="match status" value="1"/>
</dbReference>
<dbReference type="EMBL" id="CP058350">
    <property type="protein sequence ID" value="QLF71206.1"/>
    <property type="molecule type" value="Genomic_DNA"/>
</dbReference>
<dbReference type="Gene3D" id="1.10.357.10">
    <property type="entry name" value="Tetracycline Repressor, domain 2"/>
    <property type="match status" value="1"/>
</dbReference>
<dbReference type="Pfam" id="PF00440">
    <property type="entry name" value="TetR_N"/>
    <property type="match status" value="1"/>
</dbReference>
<evidence type="ECO:0000256" key="1">
    <source>
        <dbReference type="ARBA" id="ARBA00023015"/>
    </source>
</evidence>
<evidence type="ECO:0000256" key="4">
    <source>
        <dbReference type="PROSITE-ProRule" id="PRU00335"/>
    </source>
</evidence>
<keyword evidence="8" id="KW-1185">Reference proteome</keyword>
<evidence type="ECO:0000256" key="2">
    <source>
        <dbReference type="ARBA" id="ARBA00023125"/>
    </source>
</evidence>
<organism evidence="7 8">
    <name type="scientific">Peteryoungia desertarenae</name>
    <dbReference type="NCBI Taxonomy" id="1813451"/>
    <lineage>
        <taxon>Bacteria</taxon>
        <taxon>Pseudomonadati</taxon>
        <taxon>Pseudomonadota</taxon>
        <taxon>Alphaproteobacteria</taxon>
        <taxon>Hyphomicrobiales</taxon>
        <taxon>Rhizobiaceae</taxon>
        <taxon>Peteryoungia</taxon>
    </lineage>
</organism>
<dbReference type="InterPro" id="IPR001647">
    <property type="entry name" value="HTH_TetR"/>
</dbReference>
<evidence type="ECO:0000313" key="7">
    <source>
        <dbReference type="EMBL" id="QLF71206.1"/>
    </source>
</evidence>
<evidence type="ECO:0000256" key="5">
    <source>
        <dbReference type="SAM" id="MobiDB-lite"/>
    </source>
</evidence>
<dbReference type="PANTHER" id="PTHR30055:SF151">
    <property type="entry name" value="TRANSCRIPTIONAL REGULATORY PROTEIN"/>
    <property type="match status" value="1"/>
</dbReference>
<keyword evidence="3" id="KW-0804">Transcription</keyword>
<proteinExistence type="predicted"/>